<dbReference type="AlphaFoldDB" id="U3BKJ9"/>
<gene>
    <name evidence="1" type="ORF">VPR01S_06_01710</name>
</gene>
<keyword evidence="2" id="KW-1185">Reference proteome</keyword>
<dbReference type="eggNOG" id="COG1388">
    <property type="taxonomic scope" value="Bacteria"/>
</dbReference>
<dbReference type="EMBL" id="BATJ01000006">
    <property type="protein sequence ID" value="GAD67153.1"/>
    <property type="molecule type" value="Genomic_DNA"/>
</dbReference>
<dbReference type="Proteomes" id="UP000016570">
    <property type="component" value="Unassembled WGS sequence"/>
</dbReference>
<dbReference type="RefSeq" id="WP_021705128.1">
    <property type="nucleotide sequence ID" value="NZ_BATJ01000006.1"/>
</dbReference>
<dbReference type="STRING" id="1219065.VPR01S_06_01710"/>
<protein>
    <submittedName>
        <fullName evidence="1">Uncharacterized protein</fullName>
    </submittedName>
</protein>
<dbReference type="eggNOG" id="COG4104">
    <property type="taxonomic scope" value="Bacteria"/>
</dbReference>
<reference evidence="1 2" key="1">
    <citation type="submission" date="2013-09" db="EMBL/GenBank/DDBJ databases">
        <title>Whole genome shotgun sequence of Vibrio proteolyticus NBRC 13287.</title>
        <authorList>
            <person name="Isaki S."/>
            <person name="Hosoyama A."/>
            <person name="Numata M."/>
            <person name="Hashimoto M."/>
            <person name="Hosoyama Y."/>
            <person name="Tsuchikane K."/>
            <person name="Noguchi M."/>
            <person name="Hirakata S."/>
            <person name="Ichikawa N."/>
            <person name="Ohji S."/>
            <person name="Yamazoe A."/>
            <person name="Fujita N."/>
        </authorList>
    </citation>
    <scope>NUCLEOTIDE SEQUENCE [LARGE SCALE GENOMIC DNA]</scope>
    <source>
        <strain evidence="1 2">NBRC 13287</strain>
    </source>
</reference>
<evidence type="ECO:0000313" key="2">
    <source>
        <dbReference type="Proteomes" id="UP000016570"/>
    </source>
</evidence>
<accession>U3BKJ9</accession>
<organism evidence="1 2">
    <name type="scientific">Vibrio proteolyticus NBRC 13287</name>
    <dbReference type="NCBI Taxonomy" id="1219065"/>
    <lineage>
        <taxon>Bacteria</taxon>
        <taxon>Pseudomonadati</taxon>
        <taxon>Pseudomonadota</taxon>
        <taxon>Gammaproteobacteria</taxon>
        <taxon>Vibrionales</taxon>
        <taxon>Vibrionaceae</taxon>
        <taxon>Vibrio</taxon>
    </lineage>
</organism>
<sequence length="584" mass="64521">MSIDFDSSRKVVRAGYKLVVDETALTRPAEGPVKDISEKAPGQEVNLKLYCTPDELNTLQTGLWLLGATDNEKAVAQWKKQQTHEGDCILTAQCFEAEEKTLYHDLFLHSGQSDAYTVIPNPTDSQKINAEFIPVKLAVQVSETRLGWPTAGYFYLFSEGKLTKEFKVVGYGRWTFQVTRSDASNLTEELLSEHHYASILLPYKIEGQPAPEQHLLYREEKLTADELADARIDWLNQHAMTLDMDQVVGTKQTPLLERSGEPTPENEAPSPIETLAAVHPYGDTWGRYNQHEIDAQTVNITESKSIKDNVPVLNPTYMYWPPYNFLTGEEIEIKYVGDKTTIALMSISEATEFTVNLVEELGLDVAQFIQDNFDTNNTKSYLTTIKDTYGLYDGLKGAEDTAIALGGLGVTAYVKEINGKDWLILKNFKRHLKTLLKGQKWGASNPQVLKYGIGLLEGQGHLAYLRTTVQLEVILAVGINVIDYLVNDEKTLGDVAGHSTADITKALVSTGIATRIVQVAMSAVIRGAVAAGFVTVSSASIPIVVTLGAVAIVSYAVGQVLDIIDNDYKYTQPMIDSIKEAIDE</sequence>
<dbReference type="CDD" id="cd20709">
    <property type="entry name" value="MIX_V"/>
    <property type="match status" value="1"/>
</dbReference>
<evidence type="ECO:0000313" key="1">
    <source>
        <dbReference type="EMBL" id="GAD67153.1"/>
    </source>
</evidence>
<comment type="caution">
    <text evidence="1">The sequence shown here is derived from an EMBL/GenBank/DDBJ whole genome shotgun (WGS) entry which is preliminary data.</text>
</comment>
<proteinExistence type="predicted"/>
<name>U3BKJ9_VIBPR</name>